<keyword evidence="5" id="KW-1185">Reference proteome</keyword>
<dbReference type="InterPro" id="IPR036320">
    <property type="entry name" value="Glycosyl_Trfase_fam3_N_dom_sf"/>
</dbReference>
<dbReference type="EMBL" id="SJTG01000004">
    <property type="protein sequence ID" value="TCI07688.1"/>
    <property type="molecule type" value="Genomic_DNA"/>
</dbReference>
<dbReference type="AlphaFoldDB" id="A0A4R0YJV9"/>
<evidence type="ECO:0000259" key="3">
    <source>
        <dbReference type="Pfam" id="PF02885"/>
    </source>
</evidence>
<keyword evidence="1" id="KW-0328">Glycosyltransferase</keyword>
<dbReference type="Proteomes" id="UP000291822">
    <property type="component" value="Unassembled WGS sequence"/>
</dbReference>
<gene>
    <name evidence="4" type="ORF">EZM97_23685</name>
</gene>
<keyword evidence="4" id="KW-0969">Cilium</keyword>
<protein>
    <submittedName>
        <fullName evidence="4">Flagellar biosynthesis protein</fullName>
    </submittedName>
</protein>
<evidence type="ECO:0000256" key="1">
    <source>
        <dbReference type="ARBA" id="ARBA00022676"/>
    </source>
</evidence>
<dbReference type="GO" id="GO:0016757">
    <property type="term" value="F:glycosyltransferase activity"/>
    <property type="evidence" value="ECO:0007669"/>
    <property type="project" value="UniProtKB-KW"/>
</dbReference>
<dbReference type="Gene3D" id="3.40.1690.10">
    <property type="entry name" value="secretion proteins EscU"/>
    <property type="match status" value="1"/>
</dbReference>
<comment type="caution">
    <text evidence="4">The sequence shown here is derived from an EMBL/GenBank/DDBJ whole genome shotgun (WGS) entry which is preliminary data.</text>
</comment>
<feature type="domain" description="Glycosyl transferase family 3 N-terminal" evidence="3">
    <location>
        <begin position="49"/>
        <end position="76"/>
    </location>
</feature>
<evidence type="ECO:0000256" key="2">
    <source>
        <dbReference type="ARBA" id="ARBA00022679"/>
    </source>
</evidence>
<name>A0A4R0YJV9_9GAMM</name>
<organism evidence="4 5">
    <name type="scientific">Dyella soli</name>
    <dbReference type="NCBI Taxonomy" id="522319"/>
    <lineage>
        <taxon>Bacteria</taxon>
        <taxon>Pseudomonadati</taxon>
        <taxon>Pseudomonadota</taxon>
        <taxon>Gammaproteobacteria</taxon>
        <taxon>Lysobacterales</taxon>
        <taxon>Rhodanobacteraceae</taxon>
        <taxon>Dyella</taxon>
    </lineage>
</organism>
<dbReference type="InterPro" id="IPR017459">
    <property type="entry name" value="Glycosyl_Trfase_fam3_N_dom"/>
</dbReference>
<accession>A0A4R0YJV9</accession>
<dbReference type="RefSeq" id="WP_131152370.1">
    <property type="nucleotide sequence ID" value="NZ_SJTG01000004.1"/>
</dbReference>
<dbReference type="SUPFAM" id="SSF47648">
    <property type="entry name" value="Nucleoside phosphorylase/phosphoribosyltransferase N-terminal domain"/>
    <property type="match status" value="1"/>
</dbReference>
<evidence type="ECO:0000313" key="5">
    <source>
        <dbReference type="Proteomes" id="UP000291822"/>
    </source>
</evidence>
<evidence type="ECO:0000313" key="4">
    <source>
        <dbReference type="EMBL" id="TCI07688.1"/>
    </source>
</evidence>
<sequence length="88" mass="9311">MSAYLPSPTRKVSLRLAGGTTQTPASLTPEALDLLLARARALGLPIHHDAQIAALLTALRMRQDVPDELYAAASAVLGMIYRAGEGSR</sequence>
<dbReference type="InterPro" id="IPR029025">
    <property type="entry name" value="T3SS_substrate_exporter_C"/>
</dbReference>
<keyword evidence="2" id="KW-0808">Transferase</keyword>
<dbReference type="Pfam" id="PF02885">
    <property type="entry name" value="Glycos_trans_3N"/>
    <property type="match status" value="1"/>
</dbReference>
<proteinExistence type="predicted"/>
<reference evidence="4 5" key="1">
    <citation type="submission" date="2019-02" db="EMBL/GenBank/DDBJ databases">
        <title>Dyella amyloliquefaciens sp. nov., isolated from forest soil.</title>
        <authorList>
            <person name="Gao Z.-H."/>
            <person name="Qiu L.-H."/>
        </authorList>
    </citation>
    <scope>NUCLEOTIDE SEQUENCE [LARGE SCALE GENOMIC DNA]</scope>
    <source>
        <strain evidence="4 5">KACC 12747</strain>
    </source>
</reference>
<keyword evidence="4" id="KW-0282">Flagellum</keyword>
<keyword evidence="4" id="KW-0966">Cell projection</keyword>